<dbReference type="RefSeq" id="WP_130567641.1">
    <property type="nucleotide sequence ID" value="NZ_SHLY01000007.1"/>
</dbReference>
<evidence type="ECO:0000313" key="1">
    <source>
        <dbReference type="EMBL" id="TAA41736.1"/>
    </source>
</evidence>
<protein>
    <submittedName>
        <fullName evidence="1">Uncharacterized protein</fullName>
    </submittedName>
</protein>
<evidence type="ECO:0000313" key="2">
    <source>
        <dbReference type="Proteomes" id="UP000292544"/>
    </source>
</evidence>
<sequence length="91" mass="10406">MSHEYQITEFEFSKESDGFKEIDRFYSDSRNTIAIVGERPDGAFTFVLYQWDLTDAEYVGGGYWSCCELGGMFGAYSSAHSEAKQAILRYK</sequence>
<comment type="caution">
    <text evidence="1">The sequence shown here is derived from an EMBL/GenBank/DDBJ whole genome shotgun (WGS) entry which is preliminary data.</text>
</comment>
<name>A0ABY1WLG0_9GAMM</name>
<accession>A0ABY1WLG0</accession>
<reference evidence="2" key="1">
    <citation type="submission" date="2019-02" db="EMBL/GenBank/DDBJ databases">
        <title>Draft genome sequence of Muricauda sp. 176CP4-71.</title>
        <authorList>
            <person name="Park J.-S."/>
        </authorList>
    </citation>
    <scope>NUCLEOTIDE SEQUENCE [LARGE SCALE GENOMIC DNA]</scope>
    <source>
        <strain evidence="2">176GS2-150</strain>
    </source>
</reference>
<dbReference type="EMBL" id="SHLY01000007">
    <property type="protein sequence ID" value="TAA41736.1"/>
    <property type="molecule type" value="Genomic_DNA"/>
</dbReference>
<dbReference type="Proteomes" id="UP000292544">
    <property type="component" value="Unassembled WGS sequence"/>
</dbReference>
<gene>
    <name evidence="1" type="ORF">EXY25_15965</name>
</gene>
<keyword evidence="2" id="KW-1185">Reference proteome</keyword>
<proteinExistence type="predicted"/>
<organism evidence="1 2">
    <name type="scientific">Corallincola spongiicola</name>
    <dbReference type="NCBI Taxonomy" id="2520508"/>
    <lineage>
        <taxon>Bacteria</taxon>
        <taxon>Pseudomonadati</taxon>
        <taxon>Pseudomonadota</taxon>
        <taxon>Gammaproteobacteria</taxon>
        <taxon>Alteromonadales</taxon>
        <taxon>Psychromonadaceae</taxon>
        <taxon>Corallincola</taxon>
    </lineage>
</organism>